<protein>
    <submittedName>
        <fullName evidence="2">Uncharacterized protein</fullName>
    </submittedName>
</protein>
<organism evidence="2 3">
    <name type="scientific">Blattamonas nauphoetae</name>
    <dbReference type="NCBI Taxonomy" id="2049346"/>
    <lineage>
        <taxon>Eukaryota</taxon>
        <taxon>Metamonada</taxon>
        <taxon>Preaxostyla</taxon>
        <taxon>Oxymonadida</taxon>
        <taxon>Blattamonas</taxon>
    </lineage>
</organism>
<dbReference type="EMBL" id="JARBJD010000052">
    <property type="protein sequence ID" value="KAK2956789.1"/>
    <property type="molecule type" value="Genomic_DNA"/>
</dbReference>
<dbReference type="InterPro" id="IPR012334">
    <property type="entry name" value="Pectin_lyas_fold"/>
</dbReference>
<gene>
    <name evidence="2" type="ORF">BLNAU_8242</name>
</gene>
<dbReference type="SUPFAM" id="SSF51126">
    <property type="entry name" value="Pectin lyase-like"/>
    <property type="match status" value="3"/>
</dbReference>
<dbReference type="Gene3D" id="2.160.20.10">
    <property type="entry name" value="Single-stranded right-handed beta-helix, Pectin lyase-like"/>
    <property type="match status" value="1"/>
</dbReference>
<accession>A0ABQ9XZ91</accession>
<evidence type="ECO:0000313" key="3">
    <source>
        <dbReference type="Proteomes" id="UP001281761"/>
    </source>
</evidence>
<sequence length="2161" mass="228788">MTVLLLVVLNAVAMDSSLNSFYSLFDPRHSLSSESKRFDINSSLVASNVELHDQIITLSGSLFARLISDVKSSFMFNLRNSTFISNNLGFHTRCNQQIALISSDSHLLLHLCSICLEPSMTPTFISNGGSLTLSSIRLDILSNTALVAPLISSPQNGSRALLSGFNFESLSLDLNTPFLLSGPSSTVHLSSSRFRNITTSLLSNTPSRQHCRNTSSSVVVVATTFEHSEMPCQGALTDFDRAESLLVLNSSFLHLRNGDTHNDRITLSSTATYTNDVFIDVSQTDRGSGAAICITTGTLTLERCRFEDLSSGTSGEGGAVFSSGDEVKADRCVFRNCRGRNGGAIFCKTYTKLTVLASQFEKCSSTIEYFLEDYSGDSSNTTHQANGGGGALFIHLKEEHCIVDSLFQDCTAPSFGGGIFIDNADNPQILPDYFRLAFLNETTGSSNSGGHIVFVKVGTIMDYQYDDSTISSFFKAQNTDSSLRVESLVTDSPSRETHNFRIGRISLQNLDKAFLPMNCHVSTTGADSATCGGQLSPCRTVSNAGHYIRTGYTIVIAEGEYKTQDSNVENHVFVASREITFEGQGQREGSAGTKVEFTSPAYNAAIFVTTGTATLSEMTVQLSALSSDEWNLVEVDGGGSVEIDSCALVGTGTEQNGRLVSVVSGSLTVTQSSFSDILSNLDKGAAISASVSSSSSVSISSSSFTSCKLSDGSGVGGAIHLFLEADTADFLLSDLHFTSNEATNAKDVFISAADLSLDKKVLTSAKFAIEWEDNTVDNARFRCESRGGDYGIAEVGIPEYLVQLKMVFVDATQPNDAAGCGKAPNPCQSIRGAANQQTNTELNGHFVVVVGAGLLKGDVTVKSSSFRPNTDTGSAAIQLEAEYSLSCSGSVEFTRMDFTFTQNVVSQTKTLLNLTSGNLVLTECTFKSHTSGTRIKANQLVAVSGTGTIVADELKATDLSFALAVFDINSDSIDIGSVKLSDCEFSGTPTAAFVSLTSKYTSSRLSVGPISFGSSNTDPTPVDPSPLKLAEIKAPRTATIESAATLFTSTSSSFTSNTKISTTDTPAEVVSILKIVSASSFSQTVTNSTINFAAGTDASSAASLVDTSFASLVLADTTVDVSSLSRFFSQTVFAVKAHSLSISFTTLSEVLSDVSGMTCPLVSVSGGTLALSKVKFDGTALPLSFAKSVIVQTGGTVQLADSHFANIASLNRGAAVHSTLTASGHTLTIASCDFTACSATGRGGALTVKVGAGFFVVSTQTTTFSKCSSASNGGAISLDLTGLTSGTFNIAGASFGTGTDANSCGSGKFGKDVFMDGDFTSFNDKTLFPSAYSATPVNEALMESITVSSTHTSLVMPLLQYLHSPTTEGFVDDTIDAADIKQCGHLFVNCKTLSQLKENAPPLSSVKIVSALTIKTDYPVLRTMTITSKEELSRSSLVLVSTPSLSITSSNPTLTLTNLAISTAWSSSARNSDTAYLLIASGKLVVSQSTFTSAASLPCPLVFAKTSGAVEIDDFNATNVLDLKDALIRGQTSATMKVANSNFNSITRTTAKGDTENGTVISAVLKDVSSSTLDTLTFDTCGTAVFLNMEGCPLSLDYSVRNVAFTATTPSQLYVCGDDLSLLLKPSKWTDLPQALADETHEIFMTSSSTWSLVVSLRFYLVPPERLEMFVSSSGRGSDAGDGTRSSPFETIWQSLERAKGQSEDVRVVLVGKGRIGKKSEMVGEEGLEMEIVGESEGSEMECLIVESEGRERKEKEGMITLDRQSLTLSSLLVSLHSSHRSVEAVFILTSSSVLILESCSLRTSEPISHSLICLAGSSSLTVFDLECESVSFVGKGGIAKLSACASLDFSSCSFTSASFGGGCVVWGKTEGTVTVHSTAFTRCSGAAFGSVIRVMGCGTRVKITKCTFSECVTRVRFGEVSWEGGSVGGGCVLVELKSTRHSLSSCDLSLSSFVRCRLENTDTAWSSGTGGGKGMCVGGAGFVVVGGRVGERVELVGVETRAVSGVLSFGLDEQKKRSSPTAETTEGHTLQSILDELSRCGCDVRSFVNTSTWLTVPDLIRSWKEGDDITLLVQLLDAVIDVLKQTCDANIPIVNHQLLHTSLSSLVKNAPLPNNVMLRVTLCFSALKFIEKGPFVKIELEKLDELEQNVMIVPCKNRTC</sequence>
<evidence type="ECO:0000313" key="2">
    <source>
        <dbReference type="EMBL" id="KAK2956789.1"/>
    </source>
</evidence>
<comment type="caution">
    <text evidence="2">The sequence shown here is derived from an EMBL/GenBank/DDBJ whole genome shotgun (WGS) entry which is preliminary data.</text>
</comment>
<name>A0ABQ9XZ91_9EUKA</name>
<feature type="chain" id="PRO_5046577962" evidence="1">
    <location>
        <begin position="21"/>
        <end position="2161"/>
    </location>
</feature>
<proteinExistence type="predicted"/>
<reference evidence="2 3" key="1">
    <citation type="journal article" date="2022" name="bioRxiv">
        <title>Genomics of Preaxostyla Flagellates Illuminates Evolutionary Transitions and the Path Towards Mitochondrial Loss.</title>
        <authorList>
            <person name="Novak L.V.F."/>
            <person name="Treitli S.C."/>
            <person name="Pyrih J."/>
            <person name="Halakuc P."/>
            <person name="Pipaliya S.V."/>
            <person name="Vacek V."/>
            <person name="Brzon O."/>
            <person name="Soukal P."/>
            <person name="Eme L."/>
            <person name="Dacks J.B."/>
            <person name="Karnkowska A."/>
            <person name="Elias M."/>
            <person name="Hampl V."/>
        </authorList>
    </citation>
    <scope>NUCLEOTIDE SEQUENCE [LARGE SCALE GENOMIC DNA]</scope>
    <source>
        <strain evidence="2">NAU3</strain>
        <tissue evidence="2">Gut</tissue>
    </source>
</reference>
<feature type="signal peptide" evidence="1">
    <location>
        <begin position="1"/>
        <end position="20"/>
    </location>
</feature>
<evidence type="ECO:0000256" key="1">
    <source>
        <dbReference type="SAM" id="SignalP"/>
    </source>
</evidence>
<dbReference type="InterPro" id="IPR011050">
    <property type="entry name" value="Pectin_lyase_fold/virulence"/>
</dbReference>
<dbReference type="Proteomes" id="UP001281761">
    <property type="component" value="Unassembled WGS sequence"/>
</dbReference>
<keyword evidence="1" id="KW-0732">Signal</keyword>
<keyword evidence="3" id="KW-1185">Reference proteome</keyword>